<keyword evidence="3 6" id="KW-0812">Transmembrane</keyword>
<dbReference type="PANTHER" id="PTHR19139:SF199">
    <property type="entry name" value="MIP17260P"/>
    <property type="match status" value="1"/>
</dbReference>
<name>A0A813G9D9_POLGL</name>
<keyword evidence="5 7" id="KW-0472">Membrane</keyword>
<dbReference type="AlphaFoldDB" id="A0A813G9D9"/>
<evidence type="ECO:0000256" key="4">
    <source>
        <dbReference type="ARBA" id="ARBA00022989"/>
    </source>
</evidence>
<comment type="similarity">
    <text evidence="2 6">Belongs to the MIP/aquaporin (TC 1.A.8) family.</text>
</comment>
<evidence type="ECO:0000256" key="7">
    <source>
        <dbReference type="SAM" id="Phobius"/>
    </source>
</evidence>
<dbReference type="Gene3D" id="1.20.1080.10">
    <property type="entry name" value="Glycerol uptake facilitator protein"/>
    <property type="match status" value="1"/>
</dbReference>
<keyword evidence="4 7" id="KW-1133">Transmembrane helix</keyword>
<feature type="transmembrane region" description="Helical" evidence="7">
    <location>
        <begin position="81"/>
        <end position="104"/>
    </location>
</feature>
<dbReference type="EMBL" id="CAJNNV010026963">
    <property type="protein sequence ID" value="CAE8619324.1"/>
    <property type="molecule type" value="Genomic_DNA"/>
</dbReference>
<dbReference type="GO" id="GO:0015250">
    <property type="term" value="F:water channel activity"/>
    <property type="evidence" value="ECO:0007669"/>
    <property type="project" value="TreeGrafter"/>
</dbReference>
<dbReference type="OMA" id="GINIANY"/>
<feature type="non-terminal residue" evidence="8">
    <location>
        <position position="282"/>
    </location>
</feature>
<dbReference type="InterPro" id="IPR023271">
    <property type="entry name" value="Aquaporin-like"/>
</dbReference>
<dbReference type="Pfam" id="PF00230">
    <property type="entry name" value="MIP"/>
    <property type="match status" value="1"/>
</dbReference>
<dbReference type="Proteomes" id="UP000654075">
    <property type="component" value="Unassembled WGS sequence"/>
</dbReference>
<keyword evidence="6" id="KW-0813">Transport</keyword>
<gene>
    <name evidence="8" type="ORF">PGLA1383_LOCUS36915</name>
</gene>
<sequence>HLALAKSSALASDDEPTKRLIAFATRARDVDDGAEEEEDDHLREKLLAEFVGTFFLVLTVGVAVHSGGILAPLAIGGMLGIQIYTFASVSGGMFNPAVTLAVLLSGRGKIKPLEAGLYIAVQILAGIIAGLIALGITDESFCFDYALLSNGSWGTSLVLEIIFTMCLCNIVLSSGTSFDAPNQYFGVAIGGSVTAAAIACGGWDQGSFNPAVTIGINIANYAKEGSVGPSGGAWALFIIAPLLGGVVAAGVFRATRAREYLSVKKLEAAGSAHLLREKLLAE</sequence>
<dbReference type="SUPFAM" id="SSF81338">
    <property type="entry name" value="Aquaporin-like"/>
    <property type="match status" value="1"/>
</dbReference>
<evidence type="ECO:0000313" key="9">
    <source>
        <dbReference type="Proteomes" id="UP000654075"/>
    </source>
</evidence>
<feature type="transmembrane region" description="Helical" evidence="7">
    <location>
        <begin position="151"/>
        <end position="172"/>
    </location>
</feature>
<organism evidence="8 9">
    <name type="scientific">Polarella glacialis</name>
    <name type="common">Dinoflagellate</name>
    <dbReference type="NCBI Taxonomy" id="89957"/>
    <lineage>
        <taxon>Eukaryota</taxon>
        <taxon>Sar</taxon>
        <taxon>Alveolata</taxon>
        <taxon>Dinophyceae</taxon>
        <taxon>Suessiales</taxon>
        <taxon>Suessiaceae</taxon>
        <taxon>Polarella</taxon>
    </lineage>
</organism>
<feature type="transmembrane region" description="Helical" evidence="7">
    <location>
        <begin position="50"/>
        <end position="75"/>
    </location>
</feature>
<evidence type="ECO:0000256" key="1">
    <source>
        <dbReference type="ARBA" id="ARBA00004141"/>
    </source>
</evidence>
<reference evidence="8" key="1">
    <citation type="submission" date="2021-02" db="EMBL/GenBank/DDBJ databases">
        <authorList>
            <person name="Dougan E. K."/>
            <person name="Rhodes N."/>
            <person name="Thang M."/>
            <person name="Chan C."/>
        </authorList>
    </citation>
    <scope>NUCLEOTIDE SEQUENCE</scope>
</reference>
<comment type="subcellular location">
    <subcellularLocation>
        <location evidence="1">Membrane</location>
        <topology evidence="1">Multi-pass membrane protein</topology>
    </subcellularLocation>
</comment>
<feature type="transmembrane region" description="Helical" evidence="7">
    <location>
        <begin position="184"/>
        <end position="204"/>
    </location>
</feature>
<keyword evidence="9" id="KW-1185">Reference proteome</keyword>
<evidence type="ECO:0000256" key="6">
    <source>
        <dbReference type="RuleBase" id="RU000477"/>
    </source>
</evidence>
<dbReference type="GO" id="GO:0005886">
    <property type="term" value="C:plasma membrane"/>
    <property type="evidence" value="ECO:0007669"/>
    <property type="project" value="TreeGrafter"/>
</dbReference>
<accession>A0A813G9D9</accession>
<dbReference type="PRINTS" id="PR00783">
    <property type="entry name" value="MINTRINSICP"/>
</dbReference>
<evidence type="ECO:0000313" key="8">
    <source>
        <dbReference type="EMBL" id="CAE8619324.1"/>
    </source>
</evidence>
<evidence type="ECO:0000256" key="2">
    <source>
        <dbReference type="ARBA" id="ARBA00006175"/>
    </source>
</evidence>
<feature type="transmembrane region" description="Helical" evidence="7">
    <location>
        <begin position="233"/>
        <end position="255"/>
    </location>
</feature>
<dbReference type="InterPro" id="IPR034294">
    <property type="entry name" value="Aquaporin_transptr"/>
</dbReference>
<comment type="caution">
    <text evidence="8">The sequence shown here is derived from an EMBL/GenBank/DDBJ whole genome shotgun (WGS) entry which is preliminary data.</text>
</comment>
<evidence type="ECO:0000256" key="5">
    <source>
        <dbReference type="ARBA" id="ARBA00023136"/>
    </source>
</evidence>
<dbReference type="PANTHER" id="PTHR19139">
    <property type="entry name" value="AQUAPORIN TRANSPORTER"/>
    <property type="match status" value="1"/>
</dbReference>
<evidence type="ECO:0008006" key="10">
    <source>
        <dbReference type="Google" id="ProtNLM"/>
    </source>
</evidence>
<dbReference type="InterPro" id="IPR000425">
    <property type="entry name" value="MIP"/>
</dbReference>
<feature type="non-terminal residue" evidence="8">
    <location>
        <position position="1"/>
    </location>
</feature>
<feature type="transmembrane region" description="Helical" evidence="7">
    <location>
        <begin position="116"/>
        <end position="136"/>
    </location>
</feature>
<protein>
    <recommendedName>
        <fullName evidence="10">Aquaporin</fullName>
    </recommendedName>
</protein>
<proteinExistence type="inferred from homology"/>
<dbReference type="OrthoDB" id="3222at2759"/>
<evidence type="ECO:0000256" key="3">
    <source>
        <dbReference type="ARBA" id="ARBA00022692"/>
    </source>
</evidence>